<feature type="chain" id="PRO_5008258911" description="DUF4156 domain-containing protein" evidence="2">
    <location>
        <begin position="24"/>
        <end position="109"/>
    </location>
</feature>
<dbReference type="KEGG" id="bfz:BAU07_16560"/>
<accession>A0A193GFX9</accession>
<dbReference type="OrthoDB" id="8637866at2"/>
<reference evidence="3 4" key="1">
    <citation type="submission" date="2016-06" db="EMBL/GenBank/DDBJ databases">
        <title>Complete genome sequences of Bordetella bronchialis and Bordetella flabilis.</title>
        <authorList>
            <person name="LiPuma J.J."/>
            <person name="Spilker T."/>
        </authorList>
    </citation>
    <scope>NUCLEOTIDE SEQUENCE [LARGE SCALE GENOMIC DNA]</scope>
    <source>
        <strain evidence="3 4">AU10664</strain>
    </source>
</reference>
<feature type="signal peptide" evidence="2">
    <location>
        <begin position="1"/>
        <end position="23"/>
    </location>
</feature>
<dbReference type="AlphaFoldDB" id="A0A193GFX9"/>
<dbReference type="RefSeq" id="WP_066659668.1">
    <property type="nucleotide sequence ID" value="NZ_CBCSCL010000018.1"/>
</dbReference>
<keyword evidence="4" id="KW-1185">Reference proteome</keyword>
<proteinExistence type="predicted"/>
<organism evidence="3 4">
    <name type="scientific">Bordetella flabilis</name>
    <dbReference type="NCBI Taxonomy" id="463014"/>
    <lineage>
        <taxon>Bacteria</taxon>
        <taxon>Pseudomonadati</taxon>
        <taxon>Pseudomonadota</taxon>
        <taxon>Betaproteobacteria</taxon>
        <taxon>Burkholderiales</taxon>
        <taxon>Alcaligenaceae</taxon>
        <taxon>Bordetella</taxon>
    </lineage>
</organism>
<dbReference type="EMBL" id="CP016172">
    <property type="protein sequence ID" value="ANN78503.1"/>
    <property type="molecule type" value="Genomic_DNA"/>
</dbReference>
<sequence>MHFRTAFLAVPLALLGACTSAMGPIIPTGEPNQYTLTSRAGSRTTSWVQLKSDALDRAKQYCQSQGQKMTKPEVASNHATGPRQQVTYVTFNCEPIPQPKSQDGGDAKP</sequence>
<evidence type="ECO:0008006" key="5">
    <source>
        <dbReference type="Google" id="ProtNLM"/>
    </source>
</evidence>
<dbReference type="Proteomes" id="UP000091926">
    <property type="component" value="Chromosome"/>
</dbReference>
<protein>
    <recommendedName>
        <fullName evidence="5">DUF4156 domain-containing protein</fullName>
    </recommendedName>
</protein>
<evidence type="ECO:0000256" key="1">
    <source>
        <dbReference type="SAM" id="MobiDB-lite"/>
    </source>
</evidence>
<evidence type="ECO:0000256" key="2">
    <source>
        <dbReference type="SAM" id="SignalP"/>
    </source>
</evidence>
<evidence type="ECO:0000313" key="3">
    <source>
        <dbReference type="EMBL" id="ANN78503.1"/>
    </source>
</evidence>
<name>A0A193GFX9_9BORD</name>
<gene>
    <name evidence="3" type="ORF">BAU07_16560</name>
</gene>
<feature type="region of interest" description="Disordered" evidence="1">
    <location>
        <begin position="61"/>
        <end position="81"/>
    </location>
</feature>
<evidence type="ECO:0000313" key="4">
    <source>
        <dbReference type="Proteomes" id="UP000091926"/>
    </source>
</evidence>
<dbReference type="PROSITE" id="PS51257">
    <property type="entry name" value="PROKAR_LIPOPROTEIN"/>
    <property type="match status" value="1"/>
</dbReference>
<keyword evidence="2" id="KW-0732">Signal</keyword>